<reference evidence="2" key="1">
    <citation type="journal article" date="2019" name="Int. J. Syst. Evol. Microbiol.">
        <title>The Global Catalogue of Microorganisms (GCM) 10K type strain sequencing project: providing services to taxonomists for standard genome sequencing and annotation.</title>
        <authorList>
            <consortium name="The Broad Institute Genomics Platform"/>
            <consortium name="The Broad Institute Genome Sequencing Center for Infectious Disease"/>
            <person name="Wu L."/>
            <person name="Ma J."/>
        </authorList>
    </citation>
    <scope>NUCLEOTIDE SEQUENCE [LARGE SCALE GENOMIC DNA]</scope>
    <source>
        <strain evidence="2">CGMCC 1.12286</strain>
    </source>
</reference>
<accession>A0ABW4JM34</accession>
<name>A0ABW4JM34_9BACL</name>
<evidence type="ECO:0000313" key="1">
    <source>
        <dbReference type="EMBL" id="MFD1677462.1"/>
    </source>
</evidence>
<keyword evidence="2" id="KW-1185">Reference proteome</keyword>
<dbReference type="Proteomes" id="UP001597079">
    <property type="component" value="Unassembled WGS sequence"/>
</dbReference>
<protein>
    <submittedName>
        <fullName evidence="1">Uncharacterized protein</fullName>
    </submittedName>
</protein>
<comment type="caution">
    <text evidence="1">The sequence shown here is derived from an EMBL/GenBank/DDBJ whole genome shotgun (WGS) entry which is preliminary data.</text>
</comment>
<dbReference type="RefSeq" id="WP_377945354.1">
    <property type="nucleotide sequence ID" value="NZ_JBHUCX010000092.1"/>
</dbReference>
<proteinExistence type="predicted"/>
<organism evidence="1 2">
    <name type="scientific">Alicyclobacillus fodiniaquatilis</name>
    <dbReference type="NCBI Taxonomy" id="1661150"/>
    <lineage>
        <taxon>Bacteria</taxon>
        <taxon>Bacillati</taxon>
        <taxon>Bacillota</taxon>
        <taxon>Bacilli</taxon>
        <taxon>Bacillales</taxon>
        <taxon>Alicyclobacillaceae</taxon>
        <taxon>Alicyclobacillus</taxon>
    </lineage>
</organism>
<sequence>MNAEDIKKIVSAEKLALETLDYETQTATTFVCPFCGGEAHLAMHEWLGYTSHCQNGCFQTNPV</sequence>
<evidence type="ECO:0000313" key="2">
    <source>
        <dbReference type="Proteomes" id="UP001597079"/>
    </source>
</evidence>
<gene>
    <name evidence="1" type="ORF">ACFSB2_22635</name>
</gene>
<dbReference type="EMBL" id="JBHUCX010000092">
    <property type="protein sequence ID" value="MFD1677462.1"/>
    <property type="molecule type" value="Genomic_DNA"/>
</dbReference>